<name>A0ABS3QBW3_9BACT</name>
<dbReference type="InterPro" id="IPR007049">
    <property type="entry name" value="Carb-sel_porin_OprB"/>
</dbReference>
<evidence type="ECO:0000256" key="1">
    <source>
        <dbReference type="ARBA" id="ARBA00008769"/>
    </source>
</evidence>
<evidence type="ECO:0000256" key="2">
    <source>
        <dbReference type="RuleBase" id="RU363072"/>
    </source>
</evidence>
<comment type="similarity">
    <text evidence="1 2">Belongs to the OprB family.</text>
</comment>
<keyword evidence="2" id="KW-0732">Signal</keyword>
<dbReference type="EMBL" id="JAGETZ010000002">
    <property type="protein sequence ID" value="MBO2008601.1"/>
    <property type="molecule type" value="Genomic_DNA"/>
</dbReference>
<comment type="caution">
    <text evidence="4">The sequence shown here is derived from an EMBL/GenBank/DDBJ whole genome shotgun (WGS) entry which is preliminary data.</text>
</comment>
<reference evidence="4 5" key="1">
    <citation type="submission" date="2021-03" db="EMBL/GenBank/DDBJ databases">
        <authorList>
            <person name="Kim M.K."/>
        </authorList>
    </citation>
    <scope>NUCLEOTIDE SEQUENCE [LARGE SCALE GENOMIC DNA]</scope>
    <source>
        <strain evidence="4 5">BT442</strain>
    </source>
</reference>
<dbReference type="Proteomes" id="UP000664369">
    <property type="component" value="Unassembled WGS sequence"/>
</dbReference>
<gene>
    <name evidence="4" type="ORF">J4E00_06025</name>
</gene>
<dbReference type="RefSeq" id="WP_208174217.1">
    <property type="nucleotide sequence ID" value="NZ_JAGETZ010000002.1"/>
</dbReference>
<dbReference type="InterPro" id="IPR038673">
    <property type="entry name" value="OprB_sf"/>
</dbReference>
<organism evidence="4 5">
    <name type="scientific">Hymenobacter negativus</name>
    <dbReference type="NCBI Taxonomy" id="2795026"/>
    <lineage>
        <taxon>Bacteria</taxon>
        <taxon>Pseudomonadati</taxon>
        <taxon>Bacteroidota</taxon>
        <taxon>Cytophagia</taxon>
        <taxon>Cytophagales</taxon>
        <taxon>Hymenobacteraceae</taxon>
        <taxon>Hymenobacter</taxon>
    </lineage>
</organism>
<evidence type="ECO:0000313" key="4">
    <source>
        <dbReference type="EMBL" id="MBO2008601.1"/>
    </source>
</evidence>
<dbReference type="Gene3D" id="2.40.160.180">
    <property type="entry name" value="Carbohydrate-selective porin OprB"/>
    <property type="match status" value="1"/>
</dbReference>
<protein>
    <submittedName>
        <fullName evidence="4">Carbohydrate porin</fullName>
    </submittedName>
</protein>
<feature type="signal peptide" evidence="2">
    <location>
        <begin position="1"/>
        <end position="34"/>
    </location>
</feature>
<accession>A0ABS3QBW3</accession>
<evidence type="ECO:0000313" key="5">
    <source>
        <dbReference type="Proteomes" id="UP000664369"/>
    </source>
</evidence>
<keyword evidence="5" id="KW-1185">Reference proteome</keyword>
<sequence length="478" mass="52152">MRYCPKRFIFIVLKTRLALLAIASGLLCAGQARAQVTPPGAATPPVPPNAASAQEPMHQPSEAPRNWSLHFQQTLIDQWHNDLTTPYAGNYSLADRESAKLSFTSTLFIGRRLWKGAALYFNPEVAGGSGLSGARGVAGFTNGETFRIGDPAPNLYLARLYLRQVFALGTATDVDLDDLNQLAGTSPQRYFAVTLGKFSTADFFDQNSYSHDPRTQFLNWSLMSAGAWDYAANTRGYTVGGVFEYVTPGFTVRFGSTLMPTLANGPTLDFHYGTAHAETLELTKTYHLNGRQGTIRALGFRNVAAMATYNTAIRLAQLIGEQPDVTAVRRDGHTKVGFSLNAEQEIANNVGLFARVSYNDGKNETWAFTEIDHSASLGIASTGARWQRPDDRLGAAIVANGISPEHRAYLAAGGYGFIVGDGALNYGLEQIGEVYYSFALPQYHASISPDYQLVINPAYNRDRSGPVHVVAMRLHVEF</sequence>
<feature type="chain" id="PRO_5044960506" evidence="2">
    <location>
        <begin position="35"/>
        <end position="478"/>
    </location>
</feature>
<dbReference type="Pfam" id="PF04966">
    <property type="entry name" value="OprB"/>
    <property type="match status" value="1"/>
</dbReference>
<feature type="region of interest" description="Disordered" evidence="3">
    <location>
        <begin position="37"/>
        <end position="63"/>
    </location>
</feature>
<proteinExistence type="inferred from homology"/>
<evidence type="ECO:0000256" key="3">
    <source>
        <dbReference type="SAM" id="MobiDB-lite"/>
    </source>
</evidence>